<dbReference type="NCBIfam" id="TIGR02290">
    <property type="entry name" value="M3_fam_3"/>
    <property type="match status" value="1"/>
</dbReference>
<dbReference type="GO" id="GO:0006508">
    <property type="term" value="P:proteolysis"/>
    <property type="evidence" value="ECO:0007669"/>
    <property type="project" value="UniProtKB-KW"/>
</dbReference>
<dbReference type="HOGENOM" id="CLU_021290_3_1_7"/>
<evidence type="ECO:0000259" key="7">
    <source>
        <dbReference type="Pfam" id="PF01432"/>
    </source>
</evidence>
<dbReference type="InterPro" id="IPR011977">
    <property type="entry name" value="Pept_M3B_clade3"/>
</dbReference>
<dbReference type="GO" id="GO:0004181">
    <property type="term" value="F:metallocarboxypeptidase activity"/>
    <property type="evidence" value="ECO:0007669"/>
    <property type="project" value="InterPro"/>
</dbReference>
<dbReference type="InterPro" id="IPR013647">
    <property type="entry name" value="OligopepF_N_dom"/>
</dbReference>
<keyword evidence="10" id="KW-1185">Reference proteome</keyword>
<dbReference type="AlphaFoldDB" id="E1X5M5"/>
<protein>
    <submittedName>
        <fullName evidence="9">Peptidase</fullName>
    </submittedName>
</protein>
<gene>
    <name evidence="9" type="ordered locus">BMS_0687</name>
</gene>
<dbReference type="KEGG" id="bmx:BMS_0687"/>
<dbReference type="InterPro" id="IPR001333">
    <property type="entry name" value="Peptidase_M32_Taq"/>
</dbReference>
<evidence type="ECO:0000313" key="10">
    <source>
        <dbReference type="Proteomes" id="UP000008963"/>
    </source>
</evidence>
<sequence length="601" mass="68565">MEIIQDTTTWDNTNIYKSIEDTKIGSDLEKAQQLINTQRENSEILSRALDAREQESKELVSIAREMTKVNMELTVSLRTVSTFIHSTLSVDSSNEVAKSLRSKVAKIMAERSKVYSPLSVYLTVVTDETLEEFFTPELEAKRFQISLSREFKDHTLDAKRESLINGLSTDGLMAWGKLYNDLCGRLVCDVNGEKVNYAMAASMTRGSDAKLREAAWRGVQEAWKVHEESVCAILNAINGWRLEEASVRSEKKELHYLDISCSQSRITRETLDALINSTYESRGIGQRAVKLMAKKFGKDQLGPWDLLAPAPSKESAKISFKDAIDTIEKAFNRLSPDMGAFAQMMYEKNWIDARPTEFRKPGAYCTGFASVREPRVFITYSGSMGDLITLAHEIGHAYHNWVMRDLPLDETYYSMTLAETASIFAETLVREYLFETLESEEEKLEIAWQNAETAGAMICNIPARFDFEKSLVEMRKEQTLTPAQMKTLMRDAWEKWYGDSLSEYDEMFWASKLHFSIAELGFYNYPYLFGSLFSLGVLAQREKLGDKFNDAYIALLRDTGRMKAEDLVQKHLGLDITKCDFWNDSLKIVNEQIDTFEGLIK</sequence>
<dbReference type="STRING" id="862908.BMS_0687"/>
<evidence type="ECO:0000256" key="1">
    <source>
        <dbReference type="ARBA" id="ARBA00022670"/>
    </source>
</evidence>
<dbReference type="Proteomes" id="UP000008963">
    <property type="component" value="Chromosome"/>
</dbReference>
<evidence type="ECO:0000313" key="9">
    <source>
        <dbReference type="EMBL" id="CBW25592.1"/>
    </source>
</evidence>
<evidence type="ECO:0000256" key="5">
    <source>
        <dbReference type="ARBA" id="ARBA00023049"/>
    </source>
</evidence>
<dbReference type="InterPro" id="IPR034006">
    <property type="entry name" value="M3B_PepF_2"/>
</dbReference>
<dbReference type="SUPFAM" id="SSF55486">
    <property type="entry name" value="Metalloproteases ('zincins'), catalytic domain"/>
    <property type="match status" value="1"/>
</dbReference>
<dbReference type="Pfam" id="PF08439">
    <property type="entry name" value="Peptidase_M3_N"/>
    <property type="match status" value="1"/>
</dbReference>
<dbReference type="eggNOG" id="COG1164">
    <property type="taxonomic scope" value="Bacteria"/>
</dbReference>
<dbReference type="Pfam" id="PF01432">
    <property type="entry name" value="Peptidase_M3"/>
    <property type="match status" value="1"/>
</dbReference>
<dbReference type="PATRIC" id="fig|862908.3.peg.660"/>
<feature type="domain" description="Oligopeptidase F N-terminal" evidence="8">
    <location>
        <begin position="125"/>
        <end position="183"/>
    </location>
</feature>
<keyword evidence="5 6" id="KW-0482">Metalloprotease</keyword>
<dbReference type="PANTHER" id="PTHR34217:SF1">
    <property type="entry name" value="CARBOXYPEPTIDASE 1"/>
    <property type="match status" value="1"/>
</dbReference>
<feature type="domain" description="Peptidase M3A/M3B catalytic" evidence="7">
    <location>
        <begin position="203"/>
        <end position="583"/>
    </location>
</feature>
<comment type="similarity">
    <text evidence="6">Belongs to the peptidase M3 family.</text>
</comment>
<organism evidence="9 10">
    <name type="scientific">Halobacteriovorax marinus (strain ATCC BAA-682 / DSM 15412 / SJ)</name>
    <name type="common">Bacteriovorax marinus</name>
    <dbReference type="NCBI Taxonomy" id="862908"/>
    <lineage>
        <taxon>Bacteria</taxon>
        <taxon>Pseudomonadati</taxon>
        <taxon>Bdellovibrionota</taxon>
        <taxon>Bacteriovoracia</taxon>
        <taxon>Bacteriovoracales</taxon>
        <taxon>Halobacteriovoraceae</taxon>
        <taxon>Halobacteriovorax</taxon>
    </lineage>
</organism>
<keyword evidence="1 6" id="KW-0645">Protease</keyword>
<evidence type="ECO:0000256" key="2">
    <source>
        <dbReference type="ARBA" id="ARBA00022723"/>
    </source>
</evidence>
<dbReference type="OrthoDB" id="5287477at2"/>
<accession>E1X5M5</accession>
<dbReference type="Gene3D" id="1.20.140.70">
    <property type="entry name" value="Oligopeptidase f, N-terminal domain"/>
    <property type="match status" value="1"/>
</dbReference>
<comment type="cofactor">
    <cofactor evidence="6">
        <name>Zn(2+)</name>
        <dbReference type="ChEBI" id="CHEBI:29105"/>
    </cofactor>
    <text evidence="6">Binds 1 zinc ion.</text>
</comment>
<proteinExistence type="inferred from homology"/>
<keyword evidence="3 6" id="KW-0378">Hydrolase</keyword>
<dbReference type="InterPro" id="IPR042088">
    <property type="entry name" value="OligoPept_F_C"/>
</dbReference>
<keyword evidence="2 6" id="KW-0479">Metal-binding</keyword>
<evidence type="ECO:0000256" key="4">
    <source>
        <dbReference type="ARBA" id="ARBA00022833"/>
    </source>
</evidence>
<dbReference type="Gene3D" id="1.10.1370.20">
    <property type="entry name" value="Oligoendopeptidase f, C-terminal domain"/>
    <property type="match status" value="1"/>
</dbReference>
<evidence type="ECO:0000256" key="6">
    <source>
        <dbReference type="RuleBase" id="RU003435"/>
    </source>
</evidence>
<name>E1X5M5_HALMS</name>
<dbReference type="InterPro" id="IPR001567">
    <property type="entry name" value="Pept_M3A_M3B_dom"/>
</dbReference>
<keyword evidence="4 6" id="KW-0862">Zinc</keyword>
<reference evidence="10" key="1">
    <citation type="journal article" date="2013" name="ISME J.">
        <title>A small predatory core genome in the divergent marine Bacteriovorax marinus SJ and the terrestrial Bdellovibrio bacteriovorus.</title>
        <authorList>
            <person name="Crossman L.C."/>
            <person name="Chen H."/>
            <person name="Cerdeno-Tarraga A.M."/>
            <person name="Brooks K."/>
            <person name="Quail M.A."/>
            <person name="Pineiro S.A."/>
            <person name="Hobley L."/>
            <person name="Sockett R.E."/>
            <person name="Bentley S.D."/>
            <person name="Parkhill J."/>
            <person name="Williams H.N."/>
            <person name="Stine O.C."/>
        </authorList>
    </citation>
    <scope>NUCLEOTIDE SEQUENCE [LARGE SCALE GENOMIC DNA]</scope>
    <source>
        <strain evidence="10">ATCC BAA-682 / DSM 15412 / SJ</strain>
    </source>
</reference>
<evidence type="ECO:0000256" key="3">
    <source>
        <dbReference type="ARBA" id="ARBA00022801"/>
    </source>
</evidence>
<dbReference type="EMBL" id="FQ312005">
    <property type="protein sequence ID" value="CBW25592.1"/>
    <property type="molecule type" value="Genomic_DNA"/>
</dbReference>
<dbReference type="GO" id="GO:0046872">
    <property type="term" value="F:metal ion binding"/>
    <property type="evidence" value="ECO:0007669"/>
    <property type="project" value="UniProtKB-UniRule"/>
</dbReference>
<dbReference type="RefSeq" id="WP_014243378.1">
    <property type="nucleotide sequence ID" value="NC_016620.1"/>
</dbReference>
<dbReference type="GO" id="GO:0004222">
    <property type="term" value="F:metalloendopeptidase activity"/>
    <property type="evidence" value="ECO:0007669"/>
    <property type="project" value="InterPro"/>
</dbReference>
<dbReference type="PANTHER" id="PTHR34217">
    <property type="entry name" value="METAL-DEPENDENT CARBOXYPEPTIDASE"/>
    <property type="match status" value="1"/>
</dbReference>
<dbReference type="CDD" id="cd09607">
    <property type="entry name" value="M3B_PepF"/>
    <property type="match status" value="1"/>
</dbReference>
<evidence type="ECO:0000259" key="8">
    <source>
        <dbReference type="Pfam" id="PF08439"/>
    </source>
</evidence>